<dbReference type="InterPro" id="IPR051782">
    <property type="entry name" value="ABC_Transporter_VariousFunc"/>
</dbReference>
<evidence type="ECO:0000256" key="1">
    <source>
        <dbReference type="ARBA" id="ARBA00022448"/>
    </source>
</evidence>
<feature type="domain" description="ABC transporter" evidence="4">
    <location>
        <begin position="17"/>
        <end position="245"/>
    </location>
</feature>
<evidence type="ECO:0000313" key="5">
    <source>
        <dbReference type="EMBL" id="GAA1072311.1"/>
    </source>
</evidence>
<dbReference type="InterPro" id="IPR003593">
    <property type="entry name" value="AAA+_ATPase"/>
</dbReference>
<dbReference type="Gene3D" id="3.40.50.300">
    <property type="entry name" value="P-loop containing nucleotide triphosphate hydrolases"/>
    <property type="match status" value="1"/>
</dbReference>
<name>A0ABP4DVM2_9ACTN</name>
<dbReference type="EMBL" id="BAAALD010000006">
    <property type="protein sequence ID" value="GAA1072311.1"/>
    <property type="molecule type" value="Genomic_DNA"/>
</dbReference>
<reference evidence="6" key="1">
    <citation type="journal article" date="2019" name="Int. J. Syst. Evol. Microbiol.">
        <title>The Global Catalogue of Microorganisms (GCM) 10K type strain sequencing project: providing services to taxonomists for standard genome sequencing and annotation.</title>
        <authorList>
            <consortium name="The Broad Institute Genomics Platform"/>
            <consortium name="The Broad Institute Genome Sequencing Center for Infectious Disease"/>
            <person name="Wu L."/>
            <person name="Ma J."/>
        </authorList>
    </citation>
    <scope>NUCLEOTIDE SEQUENCE [LARGE SCALE GENOMIC DNA]</scope>
    <source>
        <strain evidence="6">JCM 13002</strain>
    </source>
</reference>
<organism evidence="5 6">
    <name type="scientific">Kitasatospora arboriphila</name>
    <dbReference type="NCBI Taxonomy" id="258052"/>
    <lineage>
        <taxon>Bacteria</taxon>
        <taxon>Bacillati</taxon>
        <taxon>Actinomycetota</taxon>
        <taxon>Actinomycetes</taxon>
        <taxon>Kitasatosporales</taxon>
        <taxon>Streptomycetaceae</taxon>
        <taxon>Kitasatospora</taxon>
    </lineage>
</organism>
<keyword evidence="2" id="KW-0547">Nucleotide-binding</keyword>
<evidence type="ECO:0000259" key="4">
    <source>
        <dbReference type="PROSITE" id="PS50893"/>
    </source>
</evidence>
<gene>
    <name evidence="5" type="ORF">GCM10009663_09850</name>
</gene>
<dbReference type="RefSeq" id="WP_344622233.1">
    <property type="nucleotide sequence ID" value="NZ_BAAALD010000006.1"/>
</dbReference>
<dbReference type="SUPFAM" id="SSF52540">
    <property type="entry name" value="P-loop containing nucleoside triphosphate hydrolases"/>
    <property type="match status" value="1"/>
</dbReference>
<dbReference type="Pfam" id="PF00005">
    <property type="entry name" value="ABC_tran"/>
    <property type="match status" value="1"/>
</dbReference>
<sequence length="263" mass="27741">MVQNAAEPHATTRPALLQLTGVSRSYGDREVLQPVYLSVAAGECVALVGHNGSGKSTLLRLAAGRDLPSRGTVRFDGLAMDENDPRIRARVAVVGDTVACYPDLTVREHLLLVAVAHGIADAAAWVQQVLEDRMLDERADALTSALSSGQMQSLLLACALVRPRDLLLLDEPEQRLDPGARRRLADLLKAELADGVAVLLVTHHADLALAVADRVVVLEEGRVVRQGVPEAMLAAELLLAELPAAGSAGSAGSAGDVHDGEDR</sequence>
<evidence type="ECO:0000256" key="2">
    <source>
        <dbReference type="ARBA" id="ARBA00022741"/>
    </source>
</evidence>
<dbReference type="PANTHER" id="PTHR42939">
    <property type="entry name" value="ABC TRANSPORTER ATP-BINDING PROTEIN ALBC-RELATED"/>
    <property type="match status" value="1"/>
</dbReference>
<proteinExistence type="predicted"/>
<dbReference type="InterPro" id="IPR027417">
    <property type="entry name" value="P-loop_NTPase"/>
</dbReference>
<accession>A0ABP4DVM2</accession>
<keyword evidence="3" id="KW-0067">ATP-binding</keyword>
<dbReference type="InterPro" id="IPR003439">
    <property type="entry name" value="ABC_transporter-like_ATP-bd"/>
</dbReference>
<dbReference type="CDD" id="cd03230">
    <property type="entry name" value="ABC_DR_subfamily_A"/>
    <property type="match status" value="1"/>
</dbReference>
<evidence type="ECO:0000256" key="3">
    <source>
        <dbReference type="ARBA" id="ARBA00022840"/>
    </source>
</evidence>
<dbReference type="SMART" id="SM00382">
    <property type="entry name" value="AAA"/>
    <property type="match status" value="1"/>
</dbReference>
<dbReference type="PROSITE" id="PS50893">
    <property type="entry name" value="ABC_TRANSPORTER_2"/>
    <property type="match status" value="1"/>
</dbReference>
<dbReference type="PANTHER" id="PTHR42939:SF1">
    <property type="entry name" value="ABC TRANSPORTER ATP-BINDING PROTEIN ALBC-RELATED"/>
    <property type="match status" value="1"/>
</dbReference>
<protein>
    <recommendedName>
        <fullName evidence="4">ABC transporter domain-containing protein</fullName>
    </recommendedName>
</protein>
<comment type="caution">
    <text evidence="5">The sequence shown here is derived from an EMBL/GenBank/DDBJ whole genome shotgun (WGS) entry which is preliminary data.</text>
</comment>
<keyword evidence="1" id="KW-0813">Transport</keyword>
<dbReference type="Proteomes" id="UP001499987">
    <property type="component" value="Unassembled WGS sequence"/>
</dbReference>
<evidence type="ECO:0000313" key="6">
    <source>
        <dbReference type="Proteomes" id="UP001499987"/>
    </source>
</evidence>
<keyword evidence="6" id="KW-1185">Reference proteome</keyword>